<dbReference type="EMBL" id="JBDODL010000614">
    <property type="protein sequence ID" value="MES1920334.1"/>
    <property type="molecule type" value="Genomic_DNA"/>
</dbReference>
<evidence type="ECO:0000313" key="4">
    <source>
        <dbReference type="EMBL" id="MES1920334.1"/>
    </source>
</evidence>
<dbReference type="Proteomes" id="UP001439008">
    <property type="component" value="Unassembled WGS sequence"/>
</dbReference>
<sequence length="148" mass="18184">MSKNRRFKTLHNYTVKLVIPQNRGEAELLRRQGVVKFIFPLKFNKPMIKAYLYQLYGIDPIYVATDIRRGKKKLFQIKEYNKTMYYYDKTVKIAYLTMRSGEEWSPYWGFYDHDERYRDWVLDRKHTPLTEEEKNDDERKFDWCGLDE</sequence>
<keyword evidence="2" id="KW-0689">Ribosomal protein</keyword>
<dbReference type="InterPro" id="IPR012677">
    <property type="entry name" value="Nucleotide-bd_a/b_plait_sf"/>
</dbReference>
<dbReference type="Pfam" id="PF00276">
    <property type="entry name" value="Ribosomal_L23"/>
    <property type="match status" value="1"/>
</dbReference>
<keyword evidence="3" id="KW-0687">Ribonucleoprotein</keyword>
<evidence type="ECO:0000313" key="5">
    <source>
        <dbReference type="Proteomes" id="UP001439008"/>
    </source>
</evidence>
<evidence type="ECO:0000256" key="3">
    <source>
        <dbReference type="ARBA" id="ARBA00023274"/>
    </source>
</evidence>
<name>A0ABV2ALH5_9EUKA</name>
<evidence type="ECO:0000256" key="2">
    <source>
        <dbReference type="ARBA" id="ARBA00022980"/>
    </source>
</evidence>
<dbReference type="Gene3D" id="3.30.70.330">
    <property type="match status" value="1"/>
</dbReference>
<evidence type="ECO:0000256" key="1">
    <source>
        <dbReference type="ARBA" id="ARBA00006700"/>
    </source>
</evidence>
<accession>A0ABV2ALH5</accession>
<organism evidence="4 5">
    <name type="scientific">Bonamia ostreae</name>
    <dbReference type="NCBI Taxonomy" id="126728"/>
    <lineage>
        <taxon>Eukaryota</taxon>
        <taxon>Sar</taxon>
        <taxon>Rhizaria</taxon>
        <taxon>Endomyxa</taxon>
        <taxon>Ascetosporea</taxon>
        <taxon>Haplosporida</taxon>
        <taxon>Bonamia</taxon>
    </lineage>
</organism>
<keyword evidence="5" id="KW-1185">Reference proteome</keyword>
<evidence type="ECO:0008006" key="6">
    <source>
        <dbReference type="Google" id="ProtNLM"/>
    </source>
</evidence>
<dbReference type="SUPFAM" id="SSF54189">
    <property type="entry name" value="Ribosomal proteins S24e, L23 and L15e"/>
    <property type="match status" value="1"/>
</dbReference>
<gene>
    <name evidence="4" type="ORF">MHBO_002014</name>
</gene>
<comment type="similarity">
    <text evidence="1">Belongs to the universal ribosomal protein uL23 family.</text>
</comment>
<reference evidence="4 5" key="1">
    <citation type="journal article" date="2024" name="BMC Biol.">
        <title>Comparative genomics of Ascetosporea gives new insight into the evolutionary basis for animal parasitism in Rhizaria.</title>
        <authorList>
            <person name="Hiltunen Thoren M."/>
            <person name="Onut-Brannstrom I."/>
            <person name="Alfjorden A."/>
            <person name="Peckova H."/>
            <person name="Swords F."/>
            <person name="Hooper C."/>
            <person name="Holzer A.S."/>
            <person name="Bass D."/>
            <person name="Burki F."/>
        </authorList>
    </citation>
    <scope>NUCLEOTIDE SEQUENCE [LARGE SCALE GENOMIC DNA]</scope>
    <source>
        <strain evidence="4">20-A016</strain>
    </source>
</reference>
<proteinExistence type="inferred from homology"/>
<protein>
    <recommendedName>
        <fullName evidence="6">Ribosomal protein L23</fullName>
    </recommendedName>
</protein>
<dbReference type="InterPro" id="IPR013025">
    <property type="entry name" value="Ribosomal_uL23-like"/>
</dbReference>
<dbReference type="InterPro" id="IPR012678">
    <property type="entry name" value="Ribosomal_uL23/eL15/eS24_sf"/>
</dbReference>
<comment type="caution">
    <text evidence="4">The sequence shown here is derived from an EMBL/GenBank/DDBJ whole genome shotgun (WGS) entry which is preliminary data.</text>
</comment>